<dbReference type="PANTHER" id="PTHR40036:SF1">
    <property type="entry name" value="MACROCIN O-METHYLTRANSFERASE"/>
    <property type="match status" value="1"/>
</dbReference>
<reference evidence="2 3" key="1">
    <citation type="submission" date="2015-03" db="EMBL/GenBank/DDBJ databases">
        <authorList>
            <person name="Murphy D."/>
        </authorList>
    </citation>
    <scope>NUCLEOTIDE SEQUENCE [LARGE SCALE GENOMIC DNA]</scope>
    <source>
        <strain evidence="2 3">D16</strain>
    </source>
</reference>
<evidence type="ECO:0000313" key="3">
    <source>
        <dbReference type="Proteomes" id="UP000182227"/>
    </source>
</evidence>
<accession>A0A0U1CWM3</accession>
<gene>
    <name evidence="2" type="ORF">BN970_00444</name>
</gene>
<dbReference type="Proteomes" id="UP000182227">
    <property type="component" value="Unassembled WGS sequence"/>
</dbReference>
<sequence length="570" mass="63465">MPDGLKLSTQLWLKAVRAEYWLARKLLPDVYSNDALICFNSYAFMDDPDFQRAYQRGARALGDMDWYQWHWRVHVGLWAARNASQIEGDFVECGVSYGFLSSAVMEYLDWDQLGKTFYLLDTFAGLDPRFVTAAERESGALEKSQELVRNGMYGSSVDSVRANFAQWRNQRIVVGSVPETLEHVDSDAVAFLHLDMNCAPPEVSALRHFWPRLSPGAFVLLDDYANRGRDEQRIAMDEVAAELGVSVCSLPTGQGLLIKPPARTGRADEPARLPNRAAEGIAGRNAAPAPAAHKWPLKFRIAWAALRTAYWIPRKVLPDVYSDDALICFNSHAFMDDPAFQRAYQRGVLALGGKDIHHWHWRVHVGLWAAATASRIEGDFVECGVSHGFLSSAVMEYLDWDQLNKMFYLLDTFAGMDPRFVSAGEREAGALVKNQAALDFGIYGSSVDSVRANFAQWANQRIVVGAVPETLEQVESKSIAFLHIDMNCAPPEVATLRYFWPRLSPGAIVLLDDYANRGRDDQRIAMDEVAHELGVQICALPTGQGLLVKPPEQFSPPSVAAEHAESSRPG</sequence>
<dbReference type="PANTHER" id="PTHR40036">
    <property type="entry name" value="MACROCIN O-METHYLTRANSFERASE"/>
    <property type="match status" value="1"/>
</dbReference>
<dbReference type="InterPro" id="IPR008884">
    <property type="entry name" value="TylF_MeTrfase"/>
</dbReference>
<dbReference type="EMBL" id="CTEF01000001">
    <property type="protein sequence ID" value="CQD03359.1"/>
    <property type="molecule type" value="Genomic_DNA"/>
</dbReference>
<evidence type="ECO:0000313" key="2">
    <source>
        <dbReference type="EMBL" id="CQD03359.1"/>
    </source>
</evidence>
<evidence type="ECO:0000256" key="1">
    <source>
        <dbReference type="SAM" id="MobiDB-lite"/>
    </source>
</evidence>
<dbReference type="Pfam" id="PF05711">
    <property type="entry name" value="TylF"/>
    <property type="match status" value="2"/>
</dbReference>
<name>A0A0U1CWM3_9MYCO</name>
<dbReference type="Gene3D" id="3.40.50.150">
    <property type="entry name" value="Vaccinia Virus protein VP39"/>
    <property type="match status" value="2"/>
</dbReference>
<proteinExistence type="predicted"/>
<dbReference type="InterPro" id="IPR029063">
    <property type="entry name" value="SAM-dependent_MTases_sf"/>
</dbReference>
<dbReference type="AlphaFoldDB" id="A0A0U1CWM3"/>
<protein>
    <submittedName>
        <fullName evidence="2">Rmt3 protein</fullName>
    </submittedName>
</protein>
<organism evidence="2 3">
    <name type="scientific">Mycolicibacterium conceptionense</name>
    <dbReference type="NCBI Taxonomy" id="451644"/>
    <lineage>
        <taxon>Bacteria</taxon>
        <taxon>Bacillati</taxon>
        <taxon>Actinomycetota</taxon>
        <taxon>Actinomycetes</taxon>
        <taxon>Mycobacteriales</taxon>
        <taxon>Mycobacteriaceae</taxon>
        <taxon>Mycolicibacterium</taxon>
    </lineage>
</organism>
<feature type="region of interest" description="Disordered" evidence="1">
    <location>
        <begin position="550"/>
        <end position="570"/>
    </location>
</feature>